<sequence>MGHPKILHDTKGNISSEEKAIRVDAREELFKQQPLINITPPDWMAASARSEWNRIVPTLKKDYPLSEADYGSLVAYCLAFARMKTAEAEIRKSGTFITCENGVKKANPAVRVQSQAMSDLKKQATSLGMTLESRSKLALNKVKNDEPEDPFKELMNS</sequence>
<accession>A0A132Z4X7</accession>
<evidence type="ECO:0000313" key="5">
    <source>
        <dbReference type="Proteomes" id="UP000249070"/>
    </source>
</evidence>
<organism evidence="1 6">
    <name type="scientific">Enterococcus faecium</name>
    <name type="common">Streptococcus faecium</name>
    <dbReference type="NCBI Taxonomy" id="1352"/>
    <lineage>
        <taxon>Bacteria</taxon>
        <taxon>Bacillati</taxon>
        <taxon>Bacillota</taxon>
        <taxon>Bacilli</taxon>
        <taxon>Lactobacillales</taxon>
        <taxon>Enterococcaceae</taxon>
        <taxon>Enterococcus</taxon>
    </lineage>
</organism>
<evidence type="ECO:0000313" key="6">
    <source>
        <dbReference type="Proteomes" id="UP000469871"/>
    </source>
</evidence>
<evidence type="ECO:0000313" key="1">
    <source>
        <dbReference type="EMBL" id="KAB7572862.1"/>
    </source>
</evidence>
<dbReference type="AlphaFoldDB" id="A0A132Z4X7"/>
<dbReference type="EMBL" id="WEFP01000002">
    <property type="protein sequence ID" value="KAB7572862.1"/>
    <property type="molecule type" value="Genomic_DNA"/>
</dbReference>
<dbReference type="EMBL" id="FKLM01000005">
    <property type="protein sequence ID" value="SAY77277.1"/>
    <property type="molecule type" value="Genomic_DNA"/>
</dbReference>
<dbReference type="InterPro" id="IPR006448">
    <property type="entry name" value="Phage_term_ssu_P27"/>
</dbReference>
<dbReference type="Proteomes" id="UP000183509">
    <property type="component" value="Unassembled WGS sequence"/>
</dbReference>
<dbReference type="Pfam" id="PF05119">
    <property type="entry name" value="Terminase_4"/>
    <property type="match status" value="1"/>
</dbReference>
<reference evidence="3 4" key="1">
    <citation type="submission" date="2016-04" db="EMBL/GenBank/DDBJ databases">
        <authorList>
            <person name="Millard A."/>
        </authorList>
    </citation>
    <scope>NUCLEOTIDE SEQUENCE [LARGE SCALE GENOMIC DNA]</scope>
    <source>
        <strain evidence="3">Isolate 22</strain>
    </source>
</reference>
<name>A0A132Z4X7_ENTFC</name>
<evidence type="ECO:0000313" key="3">
    <source>
        <dbReference type="EMBL" id="SAY77277.1"/>
    </source>
</evidence>
<dbReference type="Proteomes" id="UP000469871">
    <property type="component" value="Unassembled WGS sequence"/>
</dbReference>
<dbReference type="NCBIfam" id="TIGR01558">
    <property type="entry name" value="sm_term_P27"/>
    <property type="match status" value="1"/>
</dbReference>
<reference evidence="1 6" key="3">
    <citation type="submission" date="2019-10" db="EMBL/GenBank/DDBJ databases">
        <title>Evolutionary dynamics of vancomycin-resistant Enterococcus faecium during gastrointestinal tract colonization and bloodstream infection in immunocompromised pediatric patients.</title>
        <authorList>
            <person name="Chilambi G.S."/>
            <person name="Nordstrom H.R."/>
            <person name="Evans D.R."/>
            <person name="Ferrolino J."/>
            <person name="Hayden R.T."/>
            <person name="Maron G.M."/>
            <person name="Vo A.N."/>
            <person name="Gilmore M.S."/>
            <person name="Wolf J."/>
            <person name="Rosch J.W."/>
            <person name="Van Tyne D."/>
        </authorList>
    </citation>
    <scope>NUCLEOTIDE SEQUENCE [LARGE SCALE GENOMIC DNA]</scope>
    <source>
        <strain evidence="1 6">VRECG27</strain>
    </source>
</reference>
<dbReference type="EMBL" id="QHGU01000005">
    <property type="protein sequence ID" value="PZM56912.1"/>
    <property type="molecule type" value="Genomic_DNA"/>
</dbReference>
<gene>
    <name evidence="2" type="ORF">DKP91_01895</name>
    <name evidence="3" type="ORF">DTPHA_600480</name>
    <name evidence="1" type="ORF">GBM73_13725</name>
</gene>
<protein>
    <submittedName>
        <fullName evidence="1 3">Phage terminase small subunit</fullName>
    </submittedName>
</protein>
<dbReference type="Proteomes" id="UP000249070">
    <property type="component" value="Unassembled WGS sequence"/>
</dbReference>
<dbReference type="OMA" id="CENDIRK"/>
<proteinExistence type="predicted"/>
<evidence type="ECO:0000313" key="4">
    <source>
        <dbReference type="Proteomes" id="UP000183509"/>
    </source>
</evidence>
<evidence type="ECO:0000313" key="2">
    <source>
        <dbReference type="EMBL" id="PZM56912.1"/>
    </source>
</evidence>
<reference evidence="2 5" key="2">
    <citation type="submission" date="2018-05" db="EMBL/GenBank/DDBJ databases">
        <title>Vancomycin-resistant Enterococcus faecium strain from Chelyabinsk, Russia.</title>
        <authorList>
            <person name="Gostev V."/>
            <person name="Goncharov A."/>
            <person name="Kolodzhieva V."/>
            <person name="Suvorov A."/>
            <person name="Sidorenko S."/>
            <person name="Zueva L."/>
        </authorList>
    </citation>
    <scope>NUCLEOTIDE SEQUENCE [LARGE SCALE GENOMIC DNA]</scope>
    <source>
        <strain evidence="2 5">20</strain>
    </source>
</reference>
<comment type="caution">
    <text evidence="1">The sequence shown here is derived from an EMBL/GenBank/DDBJ whole genome shotgun (WGS) entry which is preliminary data.</text>
</comment>
<dbReference type="RefSeq" id="WP_002296488.1">
    <property type="nucleotide sequence ID" value="NZ_AP022341.1"/>
</dbReference>